<sequence length="61" mass="6648">MTACMRCHSLPAVPGHRFCGPCGREIHAGNIQRSGLCMNRCGRIAKQGHRYCIPCGSSFGR</sequence>
<accession>A0A1G4BDM7</accession>
<gene>
    <name evidence="1" type="ORF">CORC01_05290</name>
</gene>
<dbReference type="RefSeq" id="XP_022476638.1">
    <property type="nucleotide sequence ID" value="XM_022616933.1"/>
</dbReference>
<organism evidence="1 2">
    <name type="scientific">Colletotrichum orchidophilum</name>
    <dbReference type="NCBI Taxonomy" id="1209926"/>
    <lineage>
        <taxon>Eukaryota</taxon>
        <taxon>Fungi</taxon>
        <taxon>Dikarya</taxon>
        <taxon>Ascomycota</taxon>
        <taxon>Pezizomycotina</taxon>
        <taxon>Sordariomycetes</taxon>
        <taxon>Hypocreomycetidae</taxon>
        <taxon>Glomerellales</taxon>
        <taxon>Glomerellaceae</taxon>
        <taxon>Colletotrichum</taxon>
    </lineage>
</organism>
<dbReference type="EMBL" id="MJBS01000036">
    <property type="protein sequence ID" value="OHE99490.1"/>
    <property type="molecule type" value="Genomic_DNA"/>
</dbReference>
<protein>
    <recommendedName>
        <fullName evidence="3">DZANK-type domain-containing protein</fullName>
    </recommendedName>
</protein>
<keyword evidence="2" id="KW-1185">Reference proteome</keyword>
<evidence type="ECO:0000313" key="1">
    <source>
        <dbReference type="EMBL" id="OHE99490.1"/>
    </source>
</evidence>
<dbReference type="AlphaFoldDB" id="A0A1G4BDM7"/>
<evidence type="ECO:0000313" key="2">
    <source>
        <dbReference type="Proteomes" id="UP000176998"/>
    </source>
</evidence>
<name>A0A1G4BDM7_9PEZI</name>
<comment type="caution">
    <text evidence="1">The sequence shown here is derived from an EMBL/GenBank/DDBJ whole genome shotgun (WGS) entry which is preliminary data.</text>
</comment>
<evidence type="ECO:0008006" key="3">
    <source>
        <dbReference type="Google" id="ProtNLM"/>
    </source>
</evidence>
<dbReference type="GeneID" id="34558443"/>
<dbReference type="Proteomes" id="UP000176998">
    <property type="component" value="Unassembled WGS sequence"/>
</dbReference>
<reference evidence="1 2" key="1">
    <citation type="submission" date="2016-09" db="EMBL/GenBank/DDBJ databases">
        <authorList>
            <person name="Capua I."/>
            <person name="De Benedictis P."/>
            <person name="Joannis T."/>
            <person name="Lombin L.H."/>
            <person name="Cattoli G."/>
        </authorList>
    </citation>
    <scope>NUCLEOTIDE SEQUENCE [LARGE SCALE GENOMIC DNA]</scope>
    <source>
        <strain evidence="1 2">IMI 309357</strain>
    </source>
</reference>
<proteinExistence type="predicted"/>
<dbReference type="OrthoDB" id="10293940at2759"/>